<keyword evidence="4" id="KW-1185">Reference proteome</keyword>
<evidence type="ECO:0000313" key="3">
    <source>
        <dbReference type="Ensembl" id="ENSPTEP00000039022.1"/>
    </source>
</evidence>
<feature type="compositionally biased region" description="Basic and acidic residues" evidence="2">
    <location>
        <begin position="383"/>
        <end position="402"/>
    </location>
</feature>
<name>A0A8C9IS83_9PRIM</name>
<dbReference type="Pfam" id="PF13432">
    <property type="entry name" value="TPR_16"/>
    <property type="match status" value="2"/>
</dbReference>
<protein>
    <submittedName>
        <fullName evidence="3">Tetratricopeptide repeat domain 31</fullName>
    </submittedName>
</protein>
<dbReference type="Proteomes" id="UP000694416">
    <property type="component" value="Unplaced"/>
</dbReference>
<feature type="region of interest" description="Disordered" evidence="2">
    <location>
        <begin position="574"/>
        <end position="633"/>
    </location>
</feature>
<feature type="region of interest" description="Disordered" evidence="2">
    <location>
        <begin position="358"/>
        <end position="402"/>
    </location>
</feature>
<dbReference type="Gene3D" id="1.25.40.10">
    <property type="entry name" value="Tetratricopeptide repeat domain"/>
    <property type="match status" value="1"/>
</dbReference>
<evidence type="ECO:0000256" key="2">
    <source>
        <dbReference type="SAM" id="MobiDB-lite"/>
    </source>
</evidence>
<accession>A0A8C9IS83</accession>
<proteinExistence type="predicted"/>
<reference evidence="3" key="2">
    <citation type="submission" date="2025-09" db="UniProtKB">
        <authorList>
            <consortium name="Ensembl"/>
        </authorList>
    </citation>
    <scope>IDENTIFICATION</scope>
</reference>
<feature type="repeat" description="TPR" evidence="1">
    <location>
        <begin position="430"/>
        <end position="463"/>
    </location>
</feature>
<dbReference type="SMART" id="SM00028">
    <property type="entry name" value="TPR"/>
    <property type="match status" value="3"/>
</dbReference>
<dbReference type="PANTHER" id="PTHR47678:SF1">
    <property type="entry name" value="TETRATRICOPEPTIDE REPEAT PROTEIN 31"/>
    <property type="match status" value="1"/>
</dbReference>
<reference evidence="3" key="1">
    <citation type="submission" date="2025-08" db="UniProtKB">
        <authorList>
            <consortium name="Ensembl"/>
        </authorList>
    </citation>
    <scope>IDENTIFICATION</scope>
</reference>
<evidence type="ECO:0000313" key="4">
    <source>
        <dbReference type="Proteomes" id="UP000694416"/>
    </source>
</evidence>
<sequence>MRFRGVASQELLYLFRCELTSGWVTWGCSYCRYDRAPSLKSRWESFIPGASVWLTQVEERRSWMVEKARLNTILNPWEGGRAARGGDSLQKPGAADFVVLRRERSEPVRALGWMAGWWLPWWRDHASEALALSRNCPQHQPPLPSPSQDIVDFLRRLVESDPQGLHRIHVDGSSGRLQLWHHDYLLGHLDDEGKSTRQSDRGKGAEGLGTYCGLRKSFLYPPQESEPCPQSPSASATFSSVSDSLLQVAMPQKLLVTEEEANRLAEELVAEEERMKQKAEKKRLKKKRQKERKRQERLEQYCGEPKASATSDGDESPPSSPGNPVQGQCGEEEDSLDLSSTFVSLALRKVGDWPLSARREKGLNQEPQGRGLPLQKMSQTEESSPRKERPQQSPKAQEKDLGRLRPQGLLDFAPYPQASPGLLAAALQQSQELAKLGTSFAQNGFYHEAVILFTQALKLNPQDHRLFGNRSFCHERLGQPVWALADAQVALTLRPGWPRGLFRLGKALMGLQRFREAAAVFQETLRGGSQPDAARELRSCLLQLTLQGQRGGICVPPLSPGALQPLPRAELGASGLPSLRCPRSTAPRSPGLRPLLHYPLCHRSHPSQPLSQTQSRRPHPLQPQHSSKGWDILGLGLQHLPQAR</sequence>
<dbReference type="PROSITE" id="PS50005">
    <property type="entry name" value="TPR"/>
    <property type="match status" value="1"/>
</dbReference>
<dbReference type="AlphaFoldDB" id="A0A8C9IS83"/>
<keyword evidence="1" id="KW-0802">TPR repeat</keyword>
<dbReference type="PANTHER" id="PTHR47678">
    <property type="entry name" value="TETRATRICOPEPTIDE REPEAT PROTEIN 31"/>
    <property type="match status" value="1"/>
</dbReference>
<dbReference type="InterPro" id="IPR011990">
    <property type="entry name" value="TPR-like_helical_dom_sf"/>
</dbReference>
<feature type="compositionally biased region" description="Basic residues" evidence="2">
    <location>
        <begin position="280"/>
        <end position="292"/>
    </location>
</feature>
<dbReference type="InterPro" id="IPR019734">
    <property type="entry name" value="TPR_rpt"/>
</dbReference>
<feature type="compositionally biased region" description="Polar residues" evidence="2">
    <location>
        <begin position="606"/>
        <end position="615"/>
    </location>
</feature>
<evidence type="ECO:0000256" key="1">
    <source>
        <dbReference type="PROSITE-ProRule" id="PRU00339"/>
    </source>
</evidence>
<feature type="region of interest" description="Disordered" evidence="2">
    <location>
        <begin position="280"/>
        <end position="336"/>
    </location>
</feature>
<dbReference type="Ensembl" id="ENSPTET00000052523.1">
    <property type="protein sequence ID" value="ENSPTEP00000039022.1"/>
    <property type="gene ID" value="ENSPTEG00000036175.1"/>
</dbReference>
<gene>
    <name evidence="3" type="primary">TTC31</name>
</gene>
<dbReference type="SUPFAM" id="SSF48452">
    <property type="entry name" value="TPR-like"/>
    <property type="match status" value="1"/>
</dbReference>
<organism evidence="3 4">
    <name type="scientific">Piliocolobus tephrosceles</name>
    <name type="common">Ugandan red Colobus</name>
    <dbReference type="NCBI Taxonomy" id="591936"/>
    <lineage>
        <taxon>Eukaryota</taxon>
        <taxon>Metazoa</taxon>
        <taxon>Chordata</taxon>
        <taxon>Craniata</taxon>
        <taxon>Vertebrata</taxon>
        <taxon>Euteleostomi</taxon>
        <taxon>Mammalia</taxon>
        <taxon>Eutheria</taxon>
        <taxon>Euarchontoglires</taxon>
        <taxon>Primates</taxon>
        <taxon>Haplorrhini</taxon>
        <taxon>Catarrhini</taxon>
        <taxon>Cercopithecidae</taxon>
        <taxon>Colobinae</taxon>
        <taxon>Piliocolobus</taxon>
    </lineage>
</organism>